<dbReference type="EMBL" id="BMKE01000006">
    <property type="protein sequence ID" value="GGB39400.1"/>
    <property type="molecule type" value="Genomic_DNA"/>
</dbReference>
<protein>
    <recommendedName>
        <fullName evidence="2">Chalcone isomerase domain-containing protein</fullName>
    </recommendedName>
</protein>
<feature type="domain" description="Chalcone isomerase" evidence="2">
    <location>
        <begin position="31"/>
        <end position="166"/>
    </location>
</feature>
<dbReference type="InterPro" id="IPR016087">
    <property type="entry name" value="Chalcone_isomerase"/>
</dbReference>
<dbReference type="Proteomes" id="UP000646152">
    <property type="component" value="Unassembled WGS sequence"/>
</dbReference>
<proteinExistence type="predicted"/>
<name>A0ABQ1IIB9_9GAMM</name>
<reference evidence="4" key="1">
    <citation type="journal article" date="2019" name="Int. J. Syst. Evol. Microbiol.">
        <title>The Global Catalogue of Microorganisms (GCM) 10K type strain sequencing project: providing services to taxonomists for standard genome sequencing and annotation.</title>
        <authorList>
            <consortium name="The Broad Institute Genomics Platform"/>
            <consortium name="The Broad Institute Genome Sequencing Center for Infectious Disease"/>
            <person name="Wu L."/>
            <person name="Ma J."/>
        </authorList>
    </citation>
    <scope>NUCLEOTIDE SEQUENCE [LARGE SCALE GENOMIC DNA]</scope>
    <source>
        <strain evidence="4">CGMCC 1.15923</strain>
    </source>
</reference>
<keyword evidence="4" id="KW-1185">Reference proteome</keyword>
<comment type="caution">
    <text evidence="3">The sequence shown here is derived from an EMBL/GenBank/DDBJ whole genome shotgun (WGS) entry which is preliminary data.</text>
</comment>
<gene>
    <name evidence="3" type="ORF">GCM10011502_10890</name>
</gene>
<feature type="chain" id="PRO_5047163344" description="Chalcone isomerase domain-containing protein" evidence="1">
    <location>
        <begin position="28"/>
        <end position="170"/>
    </location>
</feature>
<accession>A0ABQ1IIB9</accession>
<evidence type="ECO:0000259" key="2">
    <source>
        <dbReference type="Pfam" id="PF16036"/>
    </source>
</evidence>
<evidence type="ECO:0000313" key="4">
    <source>
        <dbReference type="Proteomes" id="UP000646152"/>
    </source>
</evidence>
<feature type="signal peptide" evidence="1">
    <location>
        <begin position="1"/>
        <end position="27"/>
    </location>
</feature>
<sequence>MKRPFALPRVLGVLSLLVCCASFSLQASPTTNLSLVGQGKMSWLFFDLYQARFYSVDGRYNANQYPQALSLRYQRNIDKEDLVEATITEWQRLGIDWKTSWQQQLAAFWPSVSKGDELALRVEANGVSRFYFNNSELTEISDPAFGPAFLAIWLSPNSRNPGLTRQLKGN</sequence>
<evidence type="ECO:0000256" key="1">
    <source>
        <dbReference type="SAM" id="SignalP"/>
    </source>
</evidence>
<dbReference type="RefSeq" id="WP_188629085.1">
    <property type="nucleotide sequence ID" value="NZ_BMKE01000006.1"/>
</dbReference>
<keyword evidence="1" id="KW-0732">Signal</keyword>
<evidence type="ECO:0000313" key="3">
    <source>
        <dbReference type="EMBL" id="GGB39400.1"/>
    </source>
</evidence>
<organism evidence="3 4">
    <name type="scientific">Oceanisphaera marina</name>
    <dbReference type="NCBI Taxonomy" id="2017550"/>
    <lineage>
        <taxon>Bacteria</taxon>
        <taxon>Pseudomonadati</taxon>
        <taxon>Pseudomonadota</taxon>
        <taxon>Gammaproteobacteria</taxon>
        <taxon>Aeromonadales</taxon>
        <taxon>Aeromonadaceae</taxon>
        <taxon>Oceanisphaera</taxon>
    </lineage>
</organism>
<dbReference type="Pfam" id="PF16036">
    <property type="entry name" value="Chalcone_3"/>
    <property type="match status" value="1"/>
</dbReference>